<name>A0ABP6SK44_9ACTN</name>
<proteinExistence type="predicted"/>
<evidence type="ECO:0000313" key="2">
    <source>
        <dbReference type="EMBL" id="GAA3378575.1"/>
    </source>
</evidence>
<reference evidence="3" key="1">
    <citation type="journal article" date="2019" name="Int. J. Syst. Evol. Microbiol.">
        <title>The Global Catalogue of Microorganisms (GCM) 10K type strain sequencing project: providing services to taxonomists for standard genome sequencing and annotation.</title>
        <authorList>
            <consortium name="The Broad Institute Genomics Platform"/>
            <consortium name="The Broad Institute Genome Sequencing Center for Infectious Disease"/>
            <person name="Wu L."/>
            <person name="Ma J."/>
        </authorList>
    </citation>
    <scope>NUCLEOTIDE SEQUENCE [LARGE SCALE GENOMIC DNA]</scope>
    <source>
        <strain evidence="3">JCM 9651</strain>
    </source>
</reference>
<protein>
    <submittedName>
        <fullName evidence="2">Uncharacterized protein</fullName>
    </submittedName>
</protein>
<sequence>MEGSAESVSSADLQVSDLHVATGGGRRGDLLLDLIVGAADQCEGERGSTFAALYATARAAERTSPAGAERATATTDRLLQKISAAQGLGPQATPPRAASPRGTTP</sequence>
<keyword evidence="3" id="KW-1185">Reference proteome</keyword>
<feature type="region of interest" description="Disordered" evidence="1">
    <location>
        <begin position="60"/>
        <end position="105"/>
    </location>
</feature>
<evidence type="ECO:0000256" key="1">
    <source>
        <dbReference type="SAM" id="MobiDB-lite"/>
    </source>
</evidence>
<organism evidence="2 3">
    <name type="scientific">Streptomyces sannanensis</name>
    <dbReference type="NCBI Taxonomy" id="285536"/>
    <lineage>
        <taxon>Bacteria</taxon>
        <taxon>Bacillati</taxon>
        <taxon>Actinomycetota</taxon>
        <taxon>Actinomycetes</taxon>
        <taxon>Kitasatosporales</taxon>
        <taxon>Streptomycetaceae</taxon>
        <taxon>Streptomyces</taxon>
    </lineage>
</organism>
<comment type="caution">
    <text evidence="2">The sequence shown here is derived from an EMBL/GenBank/DDBJ whole genome shotgun (WGS) entry which is preliminary data.</text>
</comment>
<accession>A0ABP6SK44</accession>
<dbReference type="Proteomes" id="UP001499990">
    <property type="component" value="Unassembled WGS sequence"/>
</dbReference>
<gene>
    <name evidence="2" type="ORF">GCM10020367_58640</name>
</gene>
<evidence type="ECO:0000313" key="3">
    <source>
        <dbReference type="Proteomes" id="UP001499990"/>
    </source>
</evidence>
<dbReference type="EMBL" id="BAAAYL010000001">
    <property type="protein sequence ID" value="GAA3378575.1"/>
    <property type="molecule type" value="Genomic_DNA"/>
</dbReference>